<dbReference type="Proteomes" id="UP001438707">
    <property type="component" value="Unassembled WGS sequence"/>
</dbReference>
<gene>
    <name evidence="2" type="ORF">WJX74_003324</name>
</gene>
<evidence type="ECO:0000256" key="1">
    <source>
        <dbReference type="SAM" id="MobiDB-lite"/>
    </source>
</evidence>
<feature type="region of interest" description="Disordered" evidence="1">
    <location>
        <begin position="172"/>
        <end position="205"/>
    </location>
</feature>
<dbReference type="EMBL" id="JALJOS010000014">
    <property type="protein sequence ID" value="KAK9831094.1"/>
    <property type="molecule type" value="Genomic_DNA"/>
</dbReference>
<organism evidence="2 3">
    <name type="scientific">Apatococcus lobatus</name>
    <dbReference type="NCBI Taxonomy" id="904363"/>
    <lineage>
        <taxon>Eukaryota</taxon>
        <taxon>Viridiplantae</taxon>
        <taxon>Chlorophyta</taxon>
        <taxon>core chlorophytes</taxon>
        <taxon>Trebouxiophyceae</taxon>
        <taxon>Chlorellales</taxon>
        <taxon>Chlorellaceae</taxon>
        <taxon>Apatococcus</taxon>
    </lineage>
</organism>
<name>A0AAW1RBM2_9CHLO</name>
<evidence type="ECO:0000313" key="3">
    <source>
        <dbReference type="Proteomes" id="UP001438707"/>
    </source>
</evidence>
<dbReference type="AlphaFoldDB" id="A0AAW1RBM2"/>
<reference evidence="2 3" key="1">
    <citation type="journal article" date="2024" name="Nat. Commun.">
        <title>Phylogenomics reveals the evolutionary origins of lichenization in chlorophyte algae.</title>
        <authorList>
            <person name="Puginier C."/>
            <person name="Libourel C."/>
            <person name="Otte J."/>
            <person name="Skaloud P."/>
            <person name="Haon M."/>
            <person name="Grisel S."/>
            <person name="Petersen M."/>
            <person name="Berrin J.G."/>
            <person name="Delaux P.M."/>
            <person name="Dal Grande F."/>
            <person name="Keller J."/>
        </authorList>
    </citation>
    <scope>NUCLEOTIDE SEQUENCE [LARGE SCALE GENOMIC DNA]</scope>
    <source>
        <strain evidence="2 3">SAG 2145</strain>
    </source>
</reference>
<accession>A0AAW1RBM2</accession>
<evidence type="ECO:0000313" key="2">
    <source>
        <dbReference type="EMBL" id="KAK9831094.1"/>
    </source>
</evidence>
<feature type="compositionally biased region" description="Polar residues" evidence="1">
    <location>
        <begin position="1"/>
        <end position="12"/>
    </location>
</feature>
<sequence length="205" mass="22950">MLKPLSTKQPSSKPAPPQETPAVASARLTYQLRIIQQQAIEMVKNMQSGAATPEQEDQLQMLQEALKQVEAQQMELKKSVDVITQKKQKEEVERDLTAKEKTRQAAEKERSRVTKQRPAEKVRMSDLREANKAELDKDDLEARQKAVQPVGFIPSGGLTGFRVASDLAKMDFAPRTDLQEEPEEEEPPQHVTPGWLKPAPAAESS</sequence>
<protein>
    <submittedName>
        <fullName evidence="2">Uncharacterized protein</fullName>
    </submittedName>
</protein>
<proteinExistence type="predicted"/>
<feature type="region of interest" description="Disordered" evidence="1">
    <location>
        <begin position="86"/>
        <end position="139"/>
    </location>
</feature>
<feature type="region of interest" description="Disordered" evidence="1">
    <location>
        <begin position="1"/>
        <end position="24"/>
    </location>
</feature>
<comment type="caution">
    <text evidence="2">The sequence shown here is derived from an EMBL/GenBank/DDBJ whole genome shotgun (WGS) entry which is preliminary data.</text>
</comment>
<keyword evidence="3" id="KW-1185">Reference proteome</keyword>
<feature type="compositionally biased region" description="Basic and acidic residues" evidence="1">
    <location>
        <begin position="87"/>
        <end position="139"/>
    </location>
</feature>